<evidence type="ECO:0000256" key="2">
    <source>
        <dbReference type="ARBA" id="ARBA00004164"/>
    </source>
</evidence>
<evidence type="ECO:0000256" key="10">
    <source>
        <dbReference type="ARBA" id="ARBA00023284"/>
    </source>
</evidence>
<evidence type="ECO:0000313" key="13">
    <source>
        <dbReference type="EMBL" id="KAG0670900.1"/>
    </source>
</evidence>
<keyword evidence="10" id="KW-0676">Redox-active center</keyword>
<dbReference type="Gene3D" id="1.10.287.2900">
    <property type="match status" value="1"/>
</dbReference>
<evidence type="ECO:0000256" key="8">
    <source>
        <dbReference type="ARBA" id="ARBA00023128"/>
    </source>
</evidence>
<feature type="compositionally biased region" description="Low complexity" evidence="12">
    <location>
        <begin position="9"/>
        <end position="22"/>
    </location>
</feature>
<comment type="caution">
    <text evidence="13">The sequence shown here is derived from an EMBL/GenBank/DDBJ whole genome shotgun (WGS) entry which is preliminary data.</text>
</comment>
<keyword evidence="8" id="KW-0496">Mitochondrion</keyword>
<proteinExistence type="predicted"/>
<keyword evidence="5" id="KW-0653">Protein transport</keyword>
<protein>
    <recommendedName>
        <fullName evidence="3">Mitochondrial intermembrane space import and assembly protein 40</fullName>
    </recommendedName>
    <alternativeName>
        <fullName evidence="11">Mitochondrial import inner membrane translocase TIM40</fullName>
    </alternativeName>
</protein>
<dbReference type="Proteomes" id="UP000750334">
    <property type="component" value="Unassembled WGS sequence"/>
</dbReference>
<dbReference type="EMBL" id="PUHR01000018">
    <property type="protein sequence ID" value="KAG0670900.1"/>
    <property type="molecule type" value="Genomic_DNA"/>
</dbReference>
<name>A0A9P7BCY2_MAUEX</name>
<evidence type="ECO:0000256" key="11">
    <source>
        <dbReference type="ARBA" id="ARBA00033150"/>
    </source>
</evidence>
<evidence type="ECO:0000256" key="4">
    <source>
        <dbReference type="ARBA" id="ARBA00022448"/>
    </source>
</evidence>
<keyword evidence="14" id="KW-1185">Reference proteome</keyword>
<dbReference type="GO" id="GO:0005743">
    <property type="term" value="C:mitochondrial inner membrane"/>
    <property type="evidence" value="ECO:0007669"/>
    <property type="project" value="UniProtKB-SubCell"/>
</dbReference>
<evidence type="ECO:0000256" key="1">
    <source>
        <dbReference type="ARBA" id="ARBA00001973"/>
    </source>
</evidence>
<evidence type="ECO:0000256" key="6">
    <source>
        <dbReference type="ARBA" id="ARBA00023002"/>
    </source>
</evidence>
<feature type="region of interest" description="Disordered" evidence="12">
    <location>
        <begin position="1"/>
        <end position="22"/>
    </location>
</feature>
<evidence type="ECO:0000256" key="3">
    <source>
        <dbReference type="ARBA" id="ARBA00013714"/>
    </source>
</evidence>
<dbReference type="GO" id="GO:0045041">
    <property type="term" value="P:protein import into mitochondrial intermembrane space"/>
    <property type="evidence" value="ECO:0007669"/>
    <property type="project" value="InterPro"/>
</dbReference>
<keyword evidence="6" id="KW-0560">Oxidoreductase</keyword>
<dbReference type="PANTHER" id="PTHR21622:SF0">
    <property type="entry name" value="COILED-COIL-HELIX-COILED-COIL-HELIX DOMAIN CONTAINING 4"/>
    <property type="match status" value="1"/>
</dbReference>
<dbReference type="GO" id="GO:0015035">
    <property type="term" value="F:protein-disulfide reductase activity"/>
    <property type="evidence" value="ECO:0007669"/>
    <property type="project" value="InterPro"/>
</dbReference>
<dbReference type="OrthoDB" id="7481291at2759"/>
<sequence length="186" mass="20680">MISDESGNENKNNSSSGTVATSSTTTFDEITIPGDITLFSPHIPKQNNRVNLAKRSISDDDSEDLGTSNINNVIEIMEEILPKVITPTRDFQMIDTEGVSLMIPIDKNINTNETDSGNINGTIHHEQIDWDSPSVMKVTNGNCGNEFKDAFQCFLKSKQIERGSDCIDTFNKIQNCLSKYKKDSRL</sequence>
<gene>
    <name evidence="13" type="primary">MIA40_1</name>
    <name evidence="13" type="ORF">C6P45_001665</name>
</gene>
<comment type="subcellular location">
    <subcellularLocation>
        <location evidence="2">Mitochondrion inner membrane</location>
        <topology evidence="2">Single-pass type II membrane protein</topology>
        <orientation evidence="2">Intermembrane side</orientation>
    </subcellularLocation>
</comment>
<organism evidence="13 14">
    <name type="scientific">Maudiozyma exigua</name>
    <name type="common">Yeast</name>
    <name type="synonym">Kazachstania exigua</name>
    <dbReference type="NCBI Taxonomy" id="34358"/>
    <lineage>
        <taxon>Eukaryota</taxon>
        <taxon>Fungi</taxon>
        <taxon>Dikarya</taxon>
        <taxon>Ascomycota</taxon>
        <taxon>Saccharomycotina</taxon>
        <taxon>Saccharomycetes</taxon>
        <taxon>Saccharomycetales</taxon>
        <taxon>Saccharomycetaceae</taxon>
        <taxon>Maudiozyma</taxon>
    </lineage>
</organism>
<reference evidence="13 14" key="1">
    <citation type="submission" date="2020-11" db="EMBL/GenBank/DDBJ databases">
        <title>Kefir isolates.</title>
        <authorList>
            <person name="Marcisauskas S."/>
            <person name="Kim Y."/>
            <person name="Blasche S."/>
        </authorList>
    </citation>
    <scope>NUCLEOTIDE SEQUENCE [LARGE SCALE GENOMIC DNA]</scope>
    <source>
        <strain evidence="13 14">OG2</strain>
    </source>
</reference>
<evidence type="ECO:0000256" key="12">
    <source>
        <dbReference type="SAM" id="MobiDB-lite"/>
    </source>
</evidence>
<comment type="cofactor">
    <cofactor evidence="1">
        <name>Cu(2+)</name>
        <dbReference type="ChEBI" id="CHEBI:29036"/>
    </cofactor>
</comment>
<evidence type="ECO:0000256" key="9">
    <source>
        <dbReference type="ARBA" id="ARBA00023157"/>
    </source>
</evidence>
<evidence type="ECO:0000256" key="7">
    <source>
        <dbReference type="ARBA" id="ARBA00023010"/>
    </source>
</evidence>
<evidence type="ECO:0000313" key="14">
    <source>
        <dbReference type="Proteomes" id="UP000750334"/>
    </source>
</evidence>
<dbReference type="PANTHER" id="PTHR21622">
    <property type="entry name" value="COILED-COIL-HELIX-COILED-COIL-HELIX DOMAIN CONTAINING 4"/>
    <property type="match status" value="1"/>
</dbReference>
<dbReference type="GO" id="GO:0005758">
    <property type="term" value="C:mitochondrial intermembrane space"/>
    <property type="evidence" value="ECO:0007669"/>
    <property type="project" value="TreeGrafter"/>
</dbReference>
<dbReference type="AlphaFoldDB" id="A0A9P7BCY2"/>
<keyword evidence="4" id="KW-0813">Transport</keyword>
<evidence type="ECO:0000256" key="5">
    <source>
        <dbReference type="ARBA" id="ARBA00022927"/>
    </source>
</evidence>
<keyword evidence="9" id="KW-1015">Disulfide bond</keyword>
<keyword evidence="7" id="KW-0811">Translocation</keyword>
<accession>A0A9P7BCY2</accession>
<dbReference type="InterPro" id="IPR039289">
    <property type="entry name" value="CHCHD4"/>
</dbReference>